<feature type="region of interest" description="Disordered" evidence="1">
    <location>
        <begin position="1"/>
        <end position="80"/>
    </location>
</feature>
<feature type="non-terminal residue" evidence="2">
    <location>
        <position position="1"/>
    </location>
</feature>
<feature type="compositionally biased region" description="Low complexity" evidence="1">
    <location>
        <begin position="63"/>
        <end position="80"/>
    </location>
</feature>
<gene>
    <name evidence="2" type="ORF">XAT740_LOCUS61269</name>
</gene>
<dbReference type="Proteomes" id="UP000663828">
    <property type="component" value="Unassembled WGS sequence"/>
</dbReference>
<dbReference type="EMBL" id="CAJNOR010015932">
    <property type="protein sequence ID" value="CAF1683695.1"/>
    <property type="molecule type" value="Genomic_DNA"/>
</dbReference>
<accession>A0A816H3Z7</accession>
<dbReference type="AlphaFoldDB" id="A0A816H3Z7"/>
<keyword evidence="3" id="KW-1185">Reference proteome</keyword>
<name>A0A816H3Z7_ADIRI</name>
<evidence type="ECO:0000256" key="1">
    <source>
        <dbReference type="SAM" id="MobiDB-lite"/>
    </source>
</evidence>
<organism evidence="2 3">
    <name type="scientific">Adineta ricciae</name>
    <name type="common">Rotifer</name>
    <dbReference type="NCBI Taxonomy" id="249248"/>
    <lineage>
        <taxon>Eukaryota</taxon>
        <taxon>Metazoa</taxon>
        <taxon>Spiralia</taxon>
        <taxon>Gnathifera</taxon>
        <taxon>Rotifera</taxon>
        <taxon>Eurotatoria</taxon>
        <taxon>Bdelloidea</taxon>
        <taxon>Adinetida</taxon>
        <taxon>Adinetidae</taxon>
        <taxon>Adineta</taxon>
    </lineage>
</organism>
<evidence type="ECO:0000313" key="3">
    <source>
        <dbReference type="Proteomes" id="UP000663828"/>
    </source>
</evidence>
<feature type="compositionally biased region" description="Polar residues" evidence="1">
    <location>
        <begin position="1"/>
        <end position="11"/>
    </location>
</feature>
<sequence length="80" mass="8809">FGMNPMQQNQPYGGMKRPPNQMNDGNMSKRSRPDTGSWGAMGGDGSDNSNSGPQQQNAGGNWYQDQGYNNSQQQSSYSWN</sequence>
<protein>
    <submittedName>
        <fullName evidence="2">Uncharacterized protein</fullName>
    </submittedName>
</protein>
<evidence type="ECO:0000313" key="2">
    <source>
        <dbReference type="EMBL" id="CAF1683695.1"/>
    </source>
</evidence>
<proteinExistence type="predicted"/>
<reference evidence="2" key="1">
    <citation type="submission" date="2021-02" db="EMBL/GenBank/DDBJ databases">
        <authorList>
            <person name="Nowell W R."/>
        </authorList>
    </citation>
    <scope>NUCLEOTIDE SEQUENCE</scope>
</reference>
<comment type="caution">
    <text evidence="2">The sequence shown here is derived from an EMBL/GenBank/DDBJ whole genome shotgun (WGS) entry which is preliminary data.</text>
</comment>